<proteinExistence type="predicted"/>
<keyword evidence="3" id="KW-1185">Reference proteome</keyword>
<dbReference type="PANTHER" id="PTHR33671">
    <property type="entry name" value="N-METHYLTRANSFERASE, PUTATIVE (DUF688)-RELATED"/>
    <property type="match status" value="1"/>
</dbReference>
<dbReference type="OrthoDB" id="767768at2759"/>
<dbReference type="AlphaFoldDB" id="A0A8K0H5R3"/>
<evidence type="ECO:0000313" key="3">
    <source>
        <dbReference type="Proteomes" id="UP000796880"/>
    </source>
</evidence>
<feature type="region of interest" description="Disordered" evidence="1">
    <location>
        <begin position="38"/>
        <end position="90"/>
    </location>
</feature>
<comment type="caution">
    <text evidence="2">The sequence shown here is derived from an EMBL/GenBank/DDBJ whole genome shotgun (WGS) entry which is preliminary data.</text>
</comment>
<name>A0A8K0H5R3_9ROSA</name>
<feature type="compositionally biased region" description="Acidic residues" evidence="1">
    <location>
        <begin position="81"/>
        <end position="90"/>
    </location>
</feature>
<organism evidence="2 3">
    <name type="scientific">Rhamnella rubrinervis</name>
    <dbReference type="NCBI Taxonomy" id="2594499"/>
    <lineage>
        <taxon>Eukaryota</taxon>
        <taxon>Viridiplantae</taxon>
        <taxon>Streptophyta</taxon>
        <taxon>Embryophyta</taxon>
        <taxon>Tracheophyta</taxon>
        <taxon>Spermatophyta</taxon>
        <taxon>Magnoliopsida</taxon>
        <taxon>eudicotyledons</taxon>
        <taxon>Gunneridae</taxon>
        <taxon>Pentapetalae</taxon>
        <taxon>rosids</taxon>
        <taxon>fabids</taxon>
        <taxon>Rosales</taxon>
        <taxon>Rhamnaceae</taxon>
        <taxon>rhamnoid group</taxon>
        <taxon>Rhamneae</taxon>
        <taxon>Rhamnella</taxon>
    </lineage>
</organism>
<dbReference type="InterPro" id="IPR007789">
    <property type="entry name" value="DUF688"/>
</dbReference>
<gene>
    <name evidence="2" type="ORF">FNV43_RR11303</name>
</gene>
<evidence type="ECO:0000313" key="2">
    <source>
        <dbReference type="EMBL" id="KAF3446124.1"/>
    </source>
</evidence>
<evidence type="ECO:0000256" key="1">
    <source>
        <dbReference type="SAM" id="MobiDB-lite"/>
    </source>
</evidence>
<dbReference type="EMBL" id="VOIH02000005">
    <property type="protein sequence ID" value="KAF3446124.1"/>
    <property type="molecule type" value="Genomic_DNA"/>
</dbReference>
<feature type="compositionally biased region" description="Basic and acidic residues" evidence="1">
    <location>
        <begin position="48"/>
        <end position="66"/>
    </location>
</feature>
<sequence>MLNFNAPLLSTRRLVNPTSLELSCTNLHSVSRNTSDRIPFSWEQAPGKPKDLDTGSDNLHEQDTPRPKLPPSWWRPSIDEPTCDDQTDDDNYCDDGWDGDRDDDVFSDAIDVFSLSEAIDIVERSQKKVDPIDGLKLKLAECRGGDETPNFIIQRFLPDATALAASTALSLKYHPETSSDHQHEAVLTQSYSSPKGCGLEVFFPWRIKHKLCGVKSPVRHSSVTSTVQHQRHVRHKKHG</sequence>
<protein>
    <submittedName>
        <fullName evidence="2">Uncharacterized protein</fullName>
    </submittedName>
</protein>
<reference evidence="2" key="1">
    <citation type="submission" date="2020-03" db="EMBL/GenBank/DDBJ databases">
        <title>A high-quality chromosome-level genome assembly of a woody plant with both climbing and erect habits, Rhamnella rubrinervis.</title>
        <authorList>
            <person name="Lu Z."/>
            <person name="Yang Y."/>
            <person name="Zhu X."/>
            <person name="Sun Y."/>
        </authorList>
    </citation>
    <scope>NUCLEOTIDE SEQUENCE</scope>
    <source>
        <strain evidence="2">BYM</strain>
        <tissue evidence="2">Leaf</tissue>
    </source>
</reference>
<dbReference type="Proteomes" id="UP000796880">
    <property type="component" value="Unassembled WGS sequence"/>
</dbReference>
<accession>A0A8K0H5R3</accession>
<dbReference type="PANTHER" id="PTHR33671:SF1">
    <property type="entry name" value="DUF688 FAMILY PROTEIN"/>
    <property type="match status" value="1"/>
</dbReference>
<dbReference type="Pfam" id="PF05097">
    <property type="entry name" value="DUF688"/>
    <property type="match status" value="1"/>
</dbReference>